<feature type="compositionally biased region" description="Basic and acidic residues" evidence="2">
    <location>
        <begin position="104"/>
        <end position="119"/>
    </location>
</feature>
<feature type="chain" id="PRO_5028823336" evidence="3">
    <location>
        <begin position="22"/>
        <end position="249"/>
    </location>
</feature>
<feature type="compositionally biased region" description="Low complexity" evidence="2">
    <location>
        <begin position="20"/>
        <end position="31"/>
    </location>
</feature>
<evidence type="ECO:0000256" key="3">
    <source>
        <dbReference type="SAM" id="SignalP"/>
    </source>
</evidence>
<dbReference type="InterPro" id="IPR011990">
    <property type="entry name" value="TPR-like_helical_dom_sf"/>
</dbReference>
<proteinExistence type="predicted"/>
<dbReference type="AlphaFoldDB" id="A0A7G8BCG6"/>
<dbReference type="PROSITE" id="PS50005">
    <property type="entry name" value="TPR"/>
    <property type="match status" value="1"/>
</dbReference>
<keyword evidence="1" id="KW-0802">TPR repeat</keyword>
<sequence length="249" mass="26412">MRRLVSVPVLALVLSVPGAFAQQQQSSSDPYASPPPPPQAPSTQPDKGCSGQATRGDKGPWKASSTCPPASDSSKDAPALQPAQNSAQQPKKSTADDNPFPEDISEKAAADAKARDSEAAKPAPAATGESSSRDKLDNLDLEGDRDTRIADGAGGVVHNPKLAADDVHVGQFYLNREDYKGAYARFKEATLADPENPEAVFYLAEAARRMNHRDEAVTNYQLYLAALPDGPKAKEAHKALRDLSASAKH</sequence>
<evidence type="ECO:0000313" key="4">
    <source>
        <dbReference type="EMBL" id="QNI30236.1"/>
    </source>
</evidence>
<organism evidence="4 5">
    <name type="scientific">Alloacidobacterium dinghuense</name>
    <dbReference type="NCBI Taxonomy" id="2763107"/>
    <lineage>
        <taxon>Bacteria</taxon>
        <taxon>Pseudomonadati</taxon>
        <taxon>Acidobacteriota</taxon>
        <taxon>Terriglobia</taxon>
        <taxon>Terriglobales</taxon>
        <taxon>Acidobacteriaceae</taxon>
        <taxon>Alloacidobacterium</taxon>
    </lineage>
</organism>
<feature type="compositionally biased region" description="Polar residues" evidence="2">
    <location>
        <begin position="63"/>
        <end position="72"/>
    </location>
</feature>
<keyword evidence="5" id="KW-1185">Reference proteome</keyword>
<dbReference type="Gene3D" id="1.25.40.10">
    <property type="entry name" value="Tetratricopeptide repeat domain"/>
    <property type="match status" value="1"/>
</dbReference>
<evidence type="ECO:0000313" key="5">
    <source>
        <dbReference type="Proteomes" id="UP000515312"/>
    </source>
</evidence>
<dbReference type="EMBL" id="CP060394">
    <property type="protein sequence ID" value="QNI30236.1"/>
    <property type="molecule type" value="Genomic_DNA"/>
</dbReference>
<dbReference type="SUPFAM" id="SSF48452">
    <property type="entry name" value="TPR-like"/>
    <property type="match status" value="1"/>
</dbReference>
<dbReference type="Proteomes" id="UP000515312">
    <property type="component" value="Chromosome"/>
</dbReference>
<gene>
    <name evidence="4" type="ORF">H7849_13665</name>
</gene>
<keyword evidence="3" id="KW-0732">Signal</keyword>
<name>A0A7G8BCG6_9BACT</name>
<feature type="region of interest" description="Disordered" evidence="2">
    <location>
        <begin position="20"/>
        <end position="159"/>
    </location>
</feature>
<dbReference type="RefSeq" id="WP_186739968.1">
    <property type="nucleotide sequence ID" value="NZ_CP060394.1"/>
</dbReference>
<feature type="signal peptide" evidence="3">
    <location>
        <begin position="1"/>
        <end position="21"/>
    </location>
</feature>
<feature type="repeat" description="TPR" evidence="1">
    <location>
        <begin position="163"/>
        <end position="196"/>
    </location>
</feature>
<accession>A0A7G8BCG6</accession>
<feature type="compositionally biased region" description="Basic and acidic residues" evidence="2">
    <location>
        <begin position="131"/>
        <end position="149"/>
    </location>
</feature>
<evidence type="ECO:0000256" key="2">
    <source>
        <dbReference type="SAM" id="MobiDB-lite"/>
    </source>
</evidence>
<evidence type="ECO:0000256" key="1">
    <source>
        <dbReference type="PROSITE-ProRule" id="PRU00339"/>
    </source>
</evidence>
<dbReference type="Pfam" id="PF14559">
    <property type="entry name" value="TPR_19"/>
    <property type="match status" value="1"/>
</dbReference>
<protein>
    <submittedName>
        <fullName evidence="4">Tetratricopeptide repeat protein</fullName>
    </submittedName>
</protein>
<reference evidence="4 5" key="1">
    <citation type="submission" date="2020-08" db="EMBL/GenBank/DDBJ databases">
        <title>Edaphobacter telluris sp. nov. and Acidobacterium dinghuensis sp. nov., two acidobacteria isolated from forest soil.</title>
        <authorList>
            <person name="Fu J."/>
            <person name="Qiu L."/>
        </authorList>
    </citation>
    <scope>NUCLEOTIDE SEQUENCE [LARGE SCALE GENOMIC DNA]</scope>
    <source>
        <strain evidence="4">4Y35</strain>
    </source>
</reference>
<feature type="compositionally biased region" description="Polar residues" evidence="2">
    <location>
        <begin position="82"/>
        <end position="92"/>
    </location>
</feature>
<dbReference type="KEGG" id="adin:H7849_13665"/>
<dbReference type="InterPro" id="IPR019734">
    <property type="entry name" value="TPR_rpt"/>
</dbReference>